<dbReference type="STRING" id="501010.NOSIN_25515"/>
<dbReference type="Gene3D" id="2.60.40.1240">
    <property type="match status" value="1"/>
</dbReference>
<feature type="compositionally biased region" description="Low complexity" evidence="2">
    <location>
        <begin position="22"/>
        <end position="34"/>
    </location>
</feature>
<keyword evidence="3" id="KW-0812">Transmembrane</keyword>
<dbReference type="Pfam" id="PF11611">
    <property type="entry name" value="DUF4352"/>
    <property type="match status" value="1"/>
</dbReference>
<sequence length="298" mass="30019">MSYPHDPSGPQQPPYGGPSGGQPPYGDPSGEQPPFGGPTGGQPPYGPPGGQPHYGPPGEQPPFGGPTGGQPPYGPPGGQPHYGPPGEQPPFGGPPGGQPPFGPPGGQPPYGASPYGPPPKKGMSTGAKIGIGVGGCLGLVVVAIVVIVIIAALSVSEDDSSAAPAPYATEEEFAPEGTTEQDPATGEQDVSMTATAAGTAGDTIDDTVYTVLDVELTNNGDESLSVNPMYFTTVLADGTERTDWGEALFADIEPFQVTELAPGDSASGQIAVVGEVVVTEVRYDPSFGMEEPIVTTVQ</sequence>
<name>A0A1V3C7N4_9ACTN</name>
<feature type="domain" description="DUF4352" evidence="4">
    <location>
        <begin position="205"/>
        <end position="273"/>
    </location>
</feature>
<protein>
    <recommendedName>
        <fullName evidence="4">DUF4352 domain-containing protein</fullName>
    </recommendedName>
</protein>
<evidence type="ECO:0000256" key="3">
    <source>
        <dbReference type="SAM" id="Phobius"/>
    </source>
</evidence>
<dbReference type="InterPro" id="IPR029051">
    <property type="entry name" value="DUF4352"/>
</dbReference>
<dbReference type="RefSeq" id="WP_077693217.1">
    <property type="nucleotide sequence ID" value="NZ_MCOK01000001.1"/>
</dbReference>
<accession>A0A1V3C7N4</accession>
<comment type="caution">
    <text evidence="5">The sequence shown here is derived from an EMBL/GenBank/DDBJ whole genome shotgun (WGS) entry which is preliminary data.</text>
</comment>
<dbReference type="EMBL" id="MCOK01000001">
    <property type="protein sequence ID" value="OOC56777.1"/>
    <property type="molecule type" value="Genomic_DNA"/>
</dbReference>
<keyword evidence="3" id="KW-0472">Membrane</keyword>
<feature type="compositionally biased region" description="Polar residues" evidence="2">
    <location>
        <begin position="178"/>
        <end position="188"/>
    </location>
</feature>
<feature type="region of interest" description="Disordered" evidence="2">
    <location>
        <begin position="159"/>
        <end position="188"/>
    </location>
</feature>
<dbReference type="OrthoDB" id="3431993at2"/>
<feature type="transmembrane region" description="Helical" evidence="3">
    <location>
        <begin position="129"/>
        <end position="153"/>
    </location>
</feature>
<feature type="compositionally biased region" description="Pro residues" evidence="2">
    <location>
        <begin position="44"/>
        <end position="64"/>
    </location>
</feature>
<dbReference type="Proteomes" id="UP000189004">
    <property type="component" value="Unassembled WGS sequence"/>
</dbReference>
<dbReference type="InterPro" id="IPR029050">
    <property type="entry name" value="Immunoprotect_excell_Ig-like"/>
</dbReference>
<keyword evidence="6" id="KW-1185">Reference proteome</keyword>
<dbReference type="AlphaFoldDB" id="A0A1V3C7N4"/>
<evidence type="ECO:0000313" key="6">
    <source>
        <dbReference type="Proteomes" id="UP000189004"/>
    </source>
</evidence>
<keyword evidence="1" id="KW-0732">Signal</keyword>
<gene>
    <name evidence="5" type="ORF">NOSIN_25515</name>
</gene>
<feature type="compositionally biased region" description="Pro residues" evidence="2">
    <location>
        <begin position="72"/>
        <end position="107"/>
    </location>
</feature>
<proteinExistence type="predicted"/>
<evidence type="ECO:0000259" key="4">
    <source>
        <dbReference type="Pfam" id="PF11611"/>
    </source>
</evidence>
<feature type="region of interest" description="Disordered" evidence="2">
    <location>
        <begin position="1"/>
        <end position="119"/>
    </location>
</feature>
<evidence type="ECO:0000313" key="5">
    <source>
        <dbReference type="EMBL" id="OOC56777.1"/>
    </source>
</evidence>
<evidence type="ECO:0000256" key="2">
    <source>
        <dbReference type="SAM" id="MobiDB-lite"/>
    </source>
</evidence>
<reference evidence="6" key="1">
    <citation type="submission" date="2016-08" db="EMBL/GenBank/DDBJ databases">
        <authorList>
            <person name="Tokovenko B."/>
            <person name="Kalinowski J."/>
        </authorList>
    </citation>
    <scope>NUCLEOTIDE SEQUENCE [LARGE SCALE GENOMIC DNA]</scope>
    <source>
        <strain evidence="6">UTMC102</strain>
    </source>
</reference>
<organism evidence="5 6">
    <name type="scientific">Nocardiopsis sinuspersici</name>
    <dbReference type="NCBI Taxonomy" id="501010"/>
    <lineage>
        <taxon>Bacteria</taxon>
        <taxon>Bacillati</taxon>
        <taxon>Actinomycetota</taxon>
        <taxon>Actinomycetes</taxon>
        <taxon>Streptosporangiales</taxon>
        <taxon>Nocardiopsidaceae</taxon>
        <taxon>Nocardiopsis</taxon>
    </lineage>
</organism>
<evidence type="ECO:0000256" key="1">
    <source>
        <dbReference type="ARBA" id="ARBA00022729"/>
    </source>
</evidence>
<keyword evidence="3" id="KW-1133">Transmembrane helix</keyword>